<evidence type="ECO:0000313" key="4">
    <source>
        <dbReference type="Proteomes" id="UP001377567"/>
    </source>
</evidence>
<proteinExistence type="predicted"/>
<evidence type="ECO:0000313" key="3">
    <source>
        <dbReference type="EMBL" id="GMM58664.1"/>
    </source>
</evidence>
<feature type="compositionally biased region" description="Low complexity" evidence="2">
    <location>
        <begin position="1"/>
        <end position="14"/>
    </location>
</feature>
<feature type="region of interest" description="Disordered" evidence="2">
    <location>
        <begin position="56"/>
        <end position="84"/>
    </location>
</feature>
<dbReference type="Proteomes" id="UP001377567">
    <property type="component" value="Unassembled WGS sequence"/>
</dbReference>
<keyword evidence="1" id="KW-0175">Coiled coil</keyword>
<feature type="compositionally biased region" description="Basic and acidic residues" evidence="2">
    <location>
        <begin position="18"/>
        <end position="28"/>
    </location>
</feature>
<evidence type="ECO:0000256" key="2">
    <source>
        <dbReference type="SAM" id="MobiDB-lite"/>
    </source>
</evidence>
<sequence>MSSNNENGNSTRNNNRIKRPDVGARDRKLDTLNVQMKKIDQEVALIRKQIDQFQTNDTASKERKTLQDQNKEIIKSQADKKQRRNAIHDAIKQLDAQIKRKNGEISDKIGKKNKYSSIPEAKQRVAEIDDLIGTGDLSIVQEKLMIKEMQSLNKLMKDLTLVEPLKKSVDADQAKITQLKQELTGLNSKEMSNTFEQNQKKLDALRESSQSSYDKRQLLFNKRSALYSKRDELYDQIRKIRADFDNEYKAFRGKLEKERQQREEEELLSKLLEEKDGKLGKLQEKLNHVKTPAFTYEIEAIENALVVLDPSYVKPKREVVTSQFGNVADTTLDSHEPLVKVENNDLVAVEKPVETGYFNTAPSKSKKHKKKQQKQQKQQADEAEHAGFSNVDGKFSLAPTLIATLAELEVTVPISMDDVSKTIEELKASHDDFESRQEEQTKINIETVEKEIEQVTKAYDDKEEQIKQELEAKRAKEKAEAEEN</sequence>
<feature type="coiled-coil region" evidence="1">
    <location>
        <begin position="29"/>
        <end position="56"/>
    </location>
</feature>
<feature type="coiled-coil region" evidence="1">
    <location>
        <begin position="241"/>
        <end position="275"/>
    </location>
</feature>
<name>A0AAV5S485_MAUHU</name>
<feature type="region of interest" description="Disordered" evidence="2">
    <location>
        <begin position="1"/>
        <end position="28"/>
    </location>
</feature>
<dbReference type="GO" id="GO:0005783">
    <property type="term" value="C:endoplasmic reticulum"/>
    <property type="evidence" value="ECO:0007669"/>
    <property type="project" value="TreeGrafter"/>
</dbReference>
<dbReference type="GO" id="GO:0042175">
    <property type="term" value="C:nuclear outer membrane-endoplasmic reticulum membrane network"/>
    <property type="evidence" value="ECO:0007669"/>
    <property type="project" value="TreeGrafter"/>
</dbReference>
<comment type="caution">
    <text evidence="3">The sequence shown here is derived from an EMBL/GenBank/DDBJ whole genome shotgun (WGS) entry which is preliminary data.</text>
</comment>
<dbReference type="PANTHER" id="PTHR31027:SF2">
    <property type="entry name" value="LEBERCILIN DOMAIN-CONTAINING PROTEIN"/>
    <property type="match status" value="1"/>
</dbReference>
<gene>
    <name evidence="3" type="ORF">DAKH74_052810</name>
</gene>
<feature type="coiled-coil region" evidence="1">
    <location>
        <begin position="416"/>
        <end position="482"/>
    </location>
</feature>
<keyword evidence="4" id="KW-1185">Reference proteome</keyword>
<dbReference type="AlphaFoldDB" id="A0AAV5S485"/>
<dbReference type="PANTHER" id="PTHR31027">
    <property type="entry name" value="NUCLEAR SEGREGATION PROTEIN BFR1"/>
    <property type="match status" value="1"/>
</dbReference>
<dbReference type="GO" id="GO:1990904">
    <property type="term" value="C:ribonucleoprotein complex"/>
    <property type="evidence" value="ECO:0007669"/>
    <property type="project" value="TreeGrafter"/>
</dbReference>
<protein>
    <submittedName>
        <fullName evidence="3">Bfr1 protein</fullName>
    </submittedName>
</protein>
<dbReference type="GO" id="GO:0008298">
    <property type="term" value="P:intracellular mRNA localization"/>
    <property type="evidence" value="ECO:0007669"/>
    <property type="project" value="TreeGrafter"/>
</dbReference>
<evidence type="ECO:0000256" key="1">
    <source>
        <dbReference type="SAM" id="Coils"/>
    </source>
</evidence>
<feature type="compositionally biased region" description="Basic and acidic residues" evidence="2">
    <location>
        <begin position="59"/>
        <end position="84"/>
    </location>
</feature>
<dbReference type="InterPro" id="IPR039604">
    <property type="entry name" value="Bfr1"/>
</dbReference>
<reference evidence="3 4" key="1">
    <citation type="journal article" date="2023" name="Elife">
        <title>Identification of key yeast species and microbe-microbe interactions impacting larval growth of Drosophila in the wild.</title>
        <authorList>
            <person name="Mure A."/>
            <person name="Sugiura Y."/>
            <person name="Maeda R."/>
            <person name="Honda K."/>
            <person name="Sakurai N."/>
            <person name="Takahashi Y."/>
            <person name="Watada M."/>
            <person name="Katoh T."/>
            <person name="Gotoh A."/>
            <person name="Gotoh Y."/>
            <person name="Taniguchi I."/>
            <person name="Nakamura K."/>
            <person name="Hayashi T."/>
            <person name="Katayama T."/>
            <person name="Uemura T."/>
            <person name="Hattori Y."/>
        </authorList>
    </citation>
    <scope>NUCLEOTIDE SEQUENCE [LARGE SCALE GENOMIC DNA]</scope>
    <source>
        <strain evidence="3 4">KH-74</strain>
    </source>
</reference>
<organism evidence="3 4">
    <name type="scientific">Maudiozyma humilis</name>
    <name type="common">Sour dough yeast</name>
    <name type="synonym">Kazachstania humilis</name>
    <dbReference type="NCBI Taxonomy" id="51915"/>
    <lineage>
        <taxon>Eukaryota</taxon>
        <taxon>Fungi</taxon>
        <taxon>Dikarya</taxon>
        <taxon>Ascomycota</taxon>
        <taxon>Saccharomycotina</taxon>
        <taxon>Saccharomycetes</taxon>
        <taxon>Saccharomycetales</taxon>
        <taxon>Saccharomycetaceae</taxon>
        <taxon>Maudiozyma</taxon>
    </lineage>
</organism>
<feature type="region of interest" description="Disordered" evidence="2">
    <location>
        <begin position="357"/>
        <end position="387"/>
    </location>
</feature>
<feature type="compositionally biased region" description="Basic residues" evidence="2">
    <location>
        <begin position="364"/>
        <end position="374"/>
    </location>
</feature>
<dbReference type="EMBL" id="BTGD01000025">
    <property type="protein sequence ID" value="GMM58664.1"/>
    <property type="molecule type" value="Genomic_DNA"/>
</dbReference>
<accession>A0AAV5S485</accession>
<dbReference type="GO" id="GO:0003729">
    <property type="term" value="F:mRNA binding"/>
    <property type="evidence" value="ECO:0007669"/>
    <property type="project" value="TreeGrafter"/>
</dbReference>